<comment type="caution">
    <text evidence="4">The sequence shown here is derived from an EMBL/GenBank/DDBJ whole genome shotgun (WGS) entry which is preliminary data.</text>
</comment>
<dbReference type="Gene3D" id="1.25.40.20">
    <property type="entry name" value="Ankyrin repeat-containing domain"/>
    <property type="match status" value="4"/>
</dbReference>
<keyword evidence="2 3" id="KW-0040">ANK repeat</keyword>
<dbReference type="PANTHER" id="PTHR24198">
    <property type="entry name" value="ANKYRIN REPEAT AND PROTEIN KINASE DOMAIN-CONTAINING PROTEIN"/>
    <property type="match status" value="1"/>
</dbReference>
<feature type="repeat" description="ANK" evidence="3">
    <location>
        <begin position="401"/>
        <end position="433"/>
    </location>
</feature>
<organism evidence="4 5">
    <name type="scientific">Trichogramma kaykai</name>
    <dbReference type="NCBI Taxonomy" id="54128"/>
    <lineage>
        <taxon>Eukaryota</taxon>
        <taxon>Metazoa</taxon>
        <taxon>Ecdysozoa</taxon>
        <taxon>Arthropoda</taxon>
        <taxon>Hexapoda</taxon>
        <taxon>Insecta</taxon>
        <taxon>Pterygota</taxon>
        <taxon>Neoptera</taxon>
        <taxon>Endopterygota</taxon>
        <taxon>Hymenoptera</taxon>
        <taxon>Apocrita</taxon>
        <taxon>Proctotrupomorpha</taxon>
        <taxon>Chalcidoidea</taxon>
        <taxon>Trichogrammatidae</taxon>
        <taxon>Trichogramma</taxon>
    </lineage>
</organism>
<gene>
    <name evidence="4" type="ORF">TKK_009194</name>
</gene>
<reference evidence="4 5" key="1">
    <citation type="journal article" date="2024" name="bioRxiv">
        <title>A reference genome for Trichogramma kaykai: A tiny desert-dwelling parasitoid wasp with competing sex-ratio distorters.</title>
        <authorList>
            <person name="Culotta J."/>
            <person name="Lindsey A.R."/>
        </authorList>
    </citation>
    <scope>NUCLEOTIDE SEQUENCE [LARGE SCALE GENOMIC DNA]</scope>
    <source>
        <strain evidence="4 5">KSX58</strain>
    </source>
</reference>
<sequence>MSFERSKELYQMLLTKVELADLNREELRANVNWILYRAVLHRHVKVVNRLCQLGITKVGGAAPGVKDARTAIHRAARQAQWDMARALFDVYDSVDYKEPRTNLTHLHVACMTASLKHVWQYLDQADCKLDAKCDGYEEDYPLNLAVYHYLRACEEGEWAIQEAARKGLPPPVEDVTENPLATIEVLLKAGANANQPNRDQTSLLTRAIRANRGELVALLLRYKADPNHRDAATGRWPLDEALGLNDRQAIAHIMAQPRDVNHLRAQERRDLLPAVHEYAELAADRLSLGTYQALLGCDEDSLPRVLDRLFATNLEVMREFYAKMLEHGADPNSLCAQGRMPRLDKPATTRIVEALLRAGAKATNLDPQGRTPLRRTIAYNYYSLVEKLLLWDGLVDQESRDGVTPLEEAVRCLDTEAVELLVLHGASATTLNADKRRRAMVTAAVRENRVELIGYLIEHGFDPSAPDHQGRTLLDEAMIYDRPRLLSVLLDKGHRPRFEDDCSRDPLVVAVRHQYTEIGRLLLEKTDADAKILNKPELRHLLTRLLANDELELLEMLIKAGTSTDAKDQYDATLLHKAVQLKKPEAIGLLLRNRADPNLRCVVADYRTPLLQAVVDRDAAIVKRLLDEATNMGIIVNMKRRDMDDKVAIERAVENFDLATLRVLLDHGAEIETFNSPDNREILTLLIERDRLDILRTLILAGVDPNVQSLRSNSLQHEAVAKVRPEILEWLLAEGGALPSLPNGIGVPPLHLACQTNRTELGLILLRHGAIVAGLSARDDPYDRVVLHQLIKDENAELLEALLKEGVNPNEPTSLLHVALGMGDLDEIVEVLLQNGADPGQPEPETGLLPRDRADRLDRTKAKECLDKMLR</sequence>
<protein>
    <submittedName>
        <fullName evidence="4">Uncharacterized protein</fullName>
    </submittedName>
</protein>
<dbReference type="PROSITE" id="PS50297">
    <property type="entry name" value="ANK_REP_REGION"/>
    <property type="match status" value="1"/>
</dbReference>
<keyword evidence="5" id="KW-1185">Reference proteome</keyword>
<proteinExistence type="predicted"/>
<dbReference type="InterPro" id="IPR002110">
    <property type="entry name" value="Ankyrin_rpt"/>
</dbReference>
<dbReference type="InterPro" id="IPR036770">
    <property type="entry name" value="Ankyrin_rpt-contain_sf"/>
</dbReference>
<dbReference type="SMART" id="SM00248">
    <property type="entry name" value="ANK"/>
    <property type="match status" value="19"/>
</dbReference>
<evidence type="ECO:0000256" key="2">
    <source>
        <dbReference type="ARBA" id="ARBA00023043"/>
    </source>
</evidence>
<evidence type="ECO:0000256" key="1">
    <source>
        <dbReference type="ARBA" id="ARBA00022737"/>
    </source>
</evidence>
<dbReference type="PANTHER" id="PTHR24198:SF165">
    <property type="entry name" value="ANKYRIN REPEAT-CONTAINING PROTEIN-RELATED"/>
    <property type="match status" value="1"/>
</dbReference>
<accession>A0ABD2WX57</accession>
<evidence type="ECO:0000313" key="4">
    <source>
        <dbReference type="EMBL" id="KAL3397173.1"/>
    </source>
</evidence>
<dbReference type="EMBL" id="JBJJXI010000067">
    <property type="protein sequence ID" value="KAL3397173.1"/>
    <property type="molecule type" value="Genomic_DNA"/>
</dbReference>
<dbReference type="Pfam" id="PF13637">
    <property type="entry name" value="Ank_4"/>
    <property type="match status" value="1"/>
</dbReference>
<feature type="repeat" description="ANK" evidence="3">
    <location>
        <begin position="811"/>
        <end position="844"/>
    </location>
</feature>
<dbReference type="Pfam" id="PF12796">
    <property type="entry name" value="Ank_2"/>
    <property type="match status" value="2"/>
</dbReference>
<dbReference type="AlphaFoldDB" id="A0ABD2WX57"/>
<name>A0ABD2WX57_9HYME</name>
<evidence type="ECO:0000256" key="3">
    <source>
        <dbReference type="PROSITE-ProRule" id="PRU00023"/>
    </source>
</evidence>
<evidence type="ECO:0000313" key="5">
    <source>
        <dbReference type="Proteomes" id="UP001627154"/>
    </source>
</evidence>
<dbReference type="PROSITE" id="PS50088">
    <property type="entry name" value="ANK_REPEAT"/>
    <property type="match status" value="2"/>
</dbReference>
<dbReference type="Proteomes" id="UP001627154">
    <property type="component" value="Unassembled WGS sequence"/>
</dbReference>
<dbReference type="SUPFAM" id="SSF48403">
    <property type="entry name" value="Ankyrin repeat"/>
    <property type="match status" value="3"/>
</dbReference>
<keyword evidence="1" id="KW-0677">Repeat</keyword>